<reference evidence="3" key="1">
    <citation type="submission" date="2017-06" db="EMBL/GenBank/DDBJ databases">
        <title>Whole genome sequence of Laribacter hongkongensis LHGZ1.</title>
        <authorList>
            <person name="Chen D."/>
            <person name="Wu H."/>
            <person name="Chen J."/>
        </authorList>
    </citation>
    <scope>NUCLEOTIDE SEQUENCE [LARGE SCALE GENOMIC DNA]</scope>
    <source>
        <strain evidence="3">LHGZ1</strain>
    </source>
</reference>
<evidence type="ECO:0000256" key="1">
    <source>
        <dbReference type="SAM" id="MobiDB-lite"/>
    </source>
</evidence>
<dbReference type="EMBL" id="CP022115">
    <property type="protein sequence ID" value="ASJ25969.1"/>
    <property type="molecule type" value="Genomic_DNA"/>
</dbReference>
<sequence>MWSSFYRGKSQPGGRVPHEAMRQNVLRSASDGTSQAK</sequence>
<organism evidence="2 3">
    <name type="scientific">Laribacter hongkongensis</name>
    <dbReference type="NCBI Taxonomy" id="168471"/>
    <lineage>
        <taxon>Bacteria</taxon>
        <taxon>Pseudomonadati</taxon>
        <taxon>Pseudomonadota</taxon>
        <taxon>Betaproteobacteria</taxon>
        <taxon>Neisseriales</taxon>
        <taxon>Aquaspirillaceae</taxon>
        <taxon>Laribacter</taxon>
    </lineage>
</organism>
<dbReference type="AlphaFoldDB" id="A0A248LN92"/>
<feature type="compositionally biased region" description="Polar residues" evidence="1">
    <location>
        <begin position="25"/>
        <end position="37"/>
    </location>
</feature>
<accession>A0A248LN92</accession>
<proteinExistence type="predicted"/>
<evidence type="ECO:0000313" key="3">
    <source>
        <dbReference type="Proteomes" id="UP000197424"/>
    </source>
</evidence>
<protein>
    <submittedName>
        <fullName evidence="2">Uncharacterized protein</fullName>
    </submittedName>
</protein>
<dbReference type="Proteomes" id="UP000197424">
    <property type="component" value="Chromosome"/>
</dbReference>
<gene>
    <name evidence="2" type="ORF">LHGZ1_3138</name>
</gene>
<evidence type="ECO:0000313" key="2">
    <source>
        <dbReference type="EMBL" id="ASJ25969.1"/>
    </source>
</evidence>
<name>A0A248LN92_9NEIS</name>
<feature type="region of interest" description="Disordered" evidence="1">
    <location>
        <begin position="1"/>
        <end position="37"/>
    </location>
</feature>